<comment type="caution">
    <text evidence="1">The sequence shown here is derived from an EMBL/GenBank/DDBJ whole genome shotgun (WGS) entry which is preliminary data.</text>
</comment>
<organism evidence="1 2">
    <name type="scientific">Cyclocybe aegerita</name>
    <name type="common">Black poplar mushroom</name>
    <name type="synonym">Agrocybe aegerita</name>
    <dbReference type="NCBI Taxonomy" id="1973307"/>
    <lineage>
        <taxon>Eukaryota</taxon>
        <taxon>Fungi</taxon>
        <taxon>Dikarya</taxon>
        <taxon>Basidiomycota</taxon>
        <taxon>Agaricomycotina</taxon>
        <taxon>Agaricomycetes</taxon>
        <taxon>Agaricomycetidae</taxon>
        <taxon>Agaricales</taxon>
        <taxon>Agaricineae</taxon>
        <taxon>Bolbitiaceae</taxon>
        <taxon>Cyclocybe</taxon>
    </lineage>
</organism>
<gene>
    <name evidence="1" type="ORF">AAE3_LOCUS8002</name>
</gene>
<keyword evidence="2" id="KW-1185">Reference proteome</keyword>
<reference evidence="1 2" key="1">
    <citation type="submission" date="2020-01" db="EMBL/GenBank/DDBJ databases">
        <authorList>
            <person name="Gupta K D."/>
        </authorList>
    </citation>
    <scope>NUCLEOTIDE SEQUENCE [LARGE SCALE GENOMIC DNA]</scope>
</reference>
<evidence type="ECO:0000313" key="2">
    <source>
        <dbReference type="Proteomes" id="UP000467700"/>
    </source>
</evidence>
<dbReference type="AlphaFoldDB" id="A0A8S0W0T0"/>
<proteinExistence type="predicted"/>
<protein>
    <submittedName>
        <fullName evidence="1">Uncharacterized protein</fullName>
    </submittedName>
</protein>
<dbReference type="EMBL" id="CACVBS010000050">
    <property type="protein sequence ID" value="CAA7265695.1"/>
    <property type="molecule type" value="Genomic_DNA"/>
</dbReference>
<accession>A0A8S0W0T0</accession>
<name>A0A8S0W0T0_CYCAE</name>
<evidence type="ECO:0000313" key="1">
    <source>
        <dbReference type="EMBL" id="CAA7265695.1"/>
    </source>
</evidence>
<dbReference type="Proteomes" id="UP000467700">
    <property type="component" value="Unassembled WGS sequence"/>
</dbReference>
<sequence length="189" mass="20382">MQEISAELTMRKVVASILRGVFGDDEDMFYVADQENTCPAERLTTRRLSDEAPIFVFDDPLADYGVPPPTATSLVRSRSPQSQNNLRGMARLRAIAPLAIVTDILDAESFVDLAGVYLDRDREETTPFITMSATDAARDQKVDTPEAPATVCVTSPGIALAGALSGPRSKGSPAPDSTKDHQAFLGILR</sequence>